<keyword evidence="2" id="KW-1185">Reference proteome</keyword>
<protein>
    <submittedName>
        <fullName evidence="1">Uncharacterized protein</fullName>
    </submittedName>
</protein>
<reference evidence="1" key="1">
    <citation type="journal article" date="2018" name="DNA Res.">
        <title>Multiple hybrid de novo genome assembly of finger millet, an orphan allotetraploid crop.</title>
        <authorList>
            <person name="Hatakeyama M."/>
            <person name="Aluri S."/>
            <person name="Balachadran M.T."/>
            <person name="Sivarajan S.R."/>
            <person name="Patrignani A."/>
            <person name="Gruter S."/>
            <person name="Poveda L."/>
            <person name="Shimizu-Inatsugi R."/>
            <person name="Baeten J."/>
            <person name="Francoijs K.J."/>
            <person name="Nataraja K.N."/>
            <person name="Reddy Y.A.N."/>
            <person name="Phadnis S."/>
            <person name="Ravikumar R.L."/>
            <person name="Schlapbach R."/>
            <person name="Sreeman S.M."/>
            <person name="Shimizu K.K."/>
        </authorList>
    </citation>
    <scope>NUCLEOTIDE SEQUENCE</scope>
</reference>
<dbReference type="EMBL" id="BQKI01000001">
    <property type="protein sequence ID" value="GJM87259.1"/>
    <property type="molecule type" value="Genomic_DNA"/>
</dbReference>
<comment type="caution">
    <text evidence="1">The sequence shown here is derived from an EMBL/GenBank/DDBJ whole genome shotgun (WGS) entry which is preliminary data.</text>
</comment>
<dbReference type="AlphaFoldDB" id="A0AAV5BNG0"/>
<accession>A0AAV5BNG0</accession>
<reference evidence="1" key="2">
    <citation type="submission" date="2021-12" db="EMBL/GenBank/DDBJ databases">
        <title>Resequencing data analysis of finger millet.</title>
        <authorList>
            <person name="Hatakeyama M."/>
            <person name="Aluri S."/>
            <person name="Balachadran M.T."/>
            <person name="Sivarajan S.R."/>
            <person name="Poveda L."/>
            <person name="Shimizu-Inatsugi R."/>
            <person name="Schlapbach R."/>
            <person name="Sreeman S.M."/>
            <person name="Shimizu K.K."/>
        </authorList>
    </citation>
    <scope>NUCLEOTIDE SEQUENCE</scope>
</reference>
<evidence type="ECO:0000313" key="2">
    <source>
        <dbReference type="Proteomes" id="UP001054889"/>
    </source>
</evidence>
<dbReference type="InterPro" id="IPR025886">
    <property type="entry name" value="PP2-like"/>
</dbReference>
<dbReference type="Proteomes" id="UP001054889">
    <property type="component" value="Unassembled WGS sequence"/>
</dbReference>
<sequence>MVYYDRVLSQLVFRPHGRIDGWMELKMGEFYNKDVDNGEVCIKLMETSGSKTGLIVRGIEVRPKKGPVARSCAHPPLVSINLSPTRHLERPKSKYSDRLIACFVSPSDEVDKREEKIG</sequence>
<proteinExistence type="predicted"/>
<evidence type="ECO:0000313" key="1">
    <source>
        <dbReference type="EMBL" id="GJM87259.1"/>
    </source>
</evidence>
<organism evidence="1 2">
    <name type="scientific">Eleusine coracana subsp. coracana</name>
    <dbReference type="NCBI Taxonomy" id="191504"/>
    <lineage>
        <taxon>Eukaryota</taxon>
        <taxon>Viridiplantae</taxon>
        <taxon>Streptophyta</taxon>
        <taxon>Embryophyta</taxon>
        <taxon>Tracheophyta</taxon>
        <taxon>Spermatophyta</taxon>
        <taxon>Magnoliopsida</taxon>
        <taxon>Liliopsida</taxon>
        <taxon>Poales</taxon>
        <taxon>Poaceae</taxon>
        <taxon>PACMAD clade</taxon>
        <taxon>Chloridoideae</taxon>
        <taxon>Cynodonteae</taxon>
        <taxon>Eleusininae</taxon>
        <taxon>Eleusine</taxon>
    </lineage>
</organism>
<dbReference type="Pfam" id="PF14299">
    <property type="entry name" value="PP2"/>
    <property type="match status" value="1"/>
</dbReference>
<name>A0AAV5BNG0_ELECO</name>
<gene>
    <name evidence="1" type="primary">ga03196</name>
    <name evidence="1" type="ORF">PR202_ga03196</name>
</gene>